<dbReference type="AlphaFoldDB" id="A0A930YTT0"/>
<proteinExistence type="predicted"/>
<feature type="coiled-coil region" evidence="1">
    <location>
        <begin position="289"/>
        <end position="316"/>
    </location>
</feature>
<evidence type="ECO:0000256" key="1">
    <source>
        <dbReference type="SAM" id="Coils"/>
    </source>
</evidence>
<evidence type="ECO:0000313" key="3">
    <source>
        <dbReference type="Proteomes" id="UP000694480"/>
    </source>
</evidence>
<comment type="caution">
    <text evidence="2">The sequence shown here is derived from an EMBL/GenBank/DDBJ whole genome shotgun (WGS) entry which is preliminary data.</text>
</comment>
<organism evidence="2 3">
    <name type="scientific">Planobacterium oryzisoli</name>
    <dbReference type="NCBI Taxonomy" id="2771435"/>
    <lineage>
        <taxon>Bacteria</taxon>
        <taxon>Pseudomonadati</taxon>
        <taxon>Bacteroidota</taxon>
        <taxon>Flavobacteriia</taxon>
        <taxon>Flavobacteriales</taxon>
        <taxon>Weeksellaceae</taxon>
        <taxon>Chryseobacterium group</taxon>
        <taxon>Chryseobacterium</taxon>
    </lineage>
</organism>
<keyword evidence="1" id="KW-0175">Coiled coil</keyword>
<gene>
    <name evidence="2" type="ORF">IC612_00280</name>
</gene>
<dbReference type="EMBL" id="JADKYY010000001">
    <property type="protein sequence ID" value="MBF5026234.1"/>
    <property type="molecule type" value="Genomic_DNA"/>
</dbReference>
<sequence>MMNISKKKRHFPVSSSLSAYLKKYDRTMRLPITYQDLMRYSDHFPILDREGKDTLWEGVFYDYREMEEIHSGLLDIYQRLRSDGNKEARSHLIVDSIDYCTFGNSNPFRIKIRNLHNDIHDYFYVKKADASRVFGLELEYLLSPNRIDFLVDSDTLIEEHVSGIPGDVFLDKWMDENQNPKRIAKEFVKFNERCFLRLLGDQRSYNFVIVLTPDFDEIKYRIRSIDFDQQSYEPRVNLYKPQFFKENSKYVQFVMDYIDPSSIKQYQHEERSLMSKRMIVARDRMEELFAALSKEKLSTDEKIQQLSQELARELKEPKFLQCTTMGEIVRKLLYFTLRQYEDSSQK</sequence>
<dbReference type="Proteomes" id="UP000694480">
    <property type="component" value="Unassembled WGS sequence"/>
</dbReference>
<accession>A0A930YTT0</accession>
<protein>
    <submittedName>
        <fullName evidence="2">Uncharacterized protein</fullName>
    </submittedName>
</protein>
<name>A0A930YTT0_9FLAO</name>
<evidence type="ECO:0000313" key="2">
    <source>
        <dbReference type="EMBL" id="MBF5026234.1"/>
    </source>
</evidence>
<keyword evidence="3" id="KW-1185">Reference proteome</keyword>
<reference evidence="2" key="1">
    <citation type="submission" date="2020-11" db="EMBL/GenBank/DDBJ databases">
        <title>Genome seq and assembly of Planobacterium sp.</title>
        <authorList>
            <person name="Chhetri G."/>
        </authorList>
    </citation>
    <scope>NUCLEOTIDE SEQUENCE</scope>
    <source>
        <strain evidence="2">GCR5</strain>
    </source>
</reference>